<dbReference type="HOGENOM" id="CLU_2648678_0_0_6"/>
<dbReference type="AlphaFoldDB" id="E0SCY4"/>
<dbReference type="KEGG" id="ddd:Dda3937_00898"/>
<gene>
    <name evidence="2" type="ordered locus">Dda3937_00898</name>
</gene>
<evidence type="ECO:0000313" key="3">
    <source>
        <dbReference type="Proteomes" id="UP000006859"/>
    </source>
</evidence>
<protein>
    <submittedName>
        <fullName evidence="2">Uncharacterized protein</fullName>
    </submittedName>
</protein>
<reference evidence="2 3" key="1">
    <citation type="journal article" date="2011" name="J. Bacteriol.">
        <title>Genome sequence of the plant-pathogenic bacterium Dickeya dadantii 3937.</title>
        <authorList>
            <person name="Glasner J.D."/>
            <person name="Yang C.H."/>
            <person name="Reverchon S."/>
            <person name="Hugouvieux-Cotte-Pattat N."/>
            <person name="Condemine G."/>
            <person name="Bohin J.P."/>
            <person name="Van Gijsegem F."/>
            <person name="Yang S."/>
            <person name="Franza T."/>
            <person name="Expert D."/>
            <person name="Plunkett G. III"/>
            <person name="San Francisco M.J."/>
            <person name="Charkowski A.O."/>
            <person name="Py B."/>
            <person name="Bell K."/>
            <person name="Rauscher L."/>
            <person name="Rodriguez-Palenzuela P."/>
            <person name="Toussaint A."/>
            <person name="Holeva M.C."/>
            <person name="He S.Y."/>
            <person name="Douet V."/>
            <person name="Boccara M."/>
            <person name="Blanco C."/>
            <person name="Toth I."/>
            <person name="Anderson B.D."/>
            <person name="Biehl B.S."/>
            <person name="Mau B."/>
            <person name="Flynn S.M."/>
            <person name="Barras F."/>
            <person name="Lindeberg M."/>
            <person name="Birch P.R."/>
            <person name="Tsuyumu S."/>
            <person name="Shi X."/>
            <person name="Hibbing M."/>
            <person name="Yap M.N."/>
            <person name="Carpentier M."/>
            <person name="Dassa E."/>
            <person name="Umehara M."/>
            <person name="Kim J.F."/>
            <person name="Rusch M."/>
            <person name="Soni P."/>
            <person name="Mayhew G.F."/>
            <person name="Fouts D.E."/>
            <person name="Gill S.R."/>
            <person name="Blattner F.R."/>
            <person name="Keen N.T."/>
            <person name="Perna N.T."/>
        </authorList>
    </citation>
    <scope>NUCLEOTIDE SEQUENCE [LARGE SCALE GENOMIC DNA]</scope>
    <source>
        <strain evidence="2 3">3937</strain>
    </source>
</reference>
<accession>E0SCY4</accession>
<keyword evidence="1" id="KW-0812">Transmembrane</keyword>
<feature type="transmembrane region" description="Helical" evidence="1">
    <location>
        <begin position="12"/>
        <end position="32"/>
    </location>
</feature>
<evidence type="ECO:0000256" key="1">
    <source>
        <dbReference type="SAM" id="Phobius"/>
    </source>
</evidence>
<keyword evidence="3" id="KW-1185">Reference proteome</keyword>
<dbReference type="STRING" id="198628.Dda3937_00898"/>
<proteinExistence type="predicted"/>
<keyword evidence="1" id="KW-1133">Transmembrane helix</keyword>
<keyword evidence="1" id="KW-0472">Membrane</keyword>
<dbReference type="Proteomes" id="UP000006859">
    <property type="component" value="Chromosome"/>
</dbReference>
<evidence type="ECO:0000313" key="2">
    <source>
        <dbReference type="EMBL" id="ADM99775.1"/>
    </source>
</evidence>
<sequence>MPAGVSSAASSAFRIDYAFPSPFFIVIGFRLYRFFTVSKVNAYPLLEAENNRLVPVWLIKLLIIFREIYKINCWIL</sequence>
<organism evidence="2 3">
    <name type="scientific">Dickeya dadantii (strain 3937)</name>
    <name type="common">Erwinia chrysanthemi (strain 3937)</name>
    <dbReference type="NCBI Taxonomy" id="198628"/>
    <lineage>
        <taxon>Bacteria</taxon>
        <taxon>Pseudomonadati</taxon>
        <taxon>Pseudomonadota</taxon>
        <taxon>Gammaproteobacteria</taxon>
        <taxon>Enterobacterales</taxon>
        <taxon>Pectobacteriaceae</taxon>
        <taxon>Dickeya</taxon>
    </lineage>
</organism>
<dbReference type="EMBL" id="CP002038">
    <property type="protein sequence ID" value="ADM99775.1"/>
    <property type="molecule type" value="Genomic_DNA"/>
</dbReference>
<name>E0SCY4_DICD3</name>